<organism evidence="1 2">
    <name type="scientific">Fusarium pseudograminearum (strain CS3096)</name>
    <name type="common">Wheat and barley crown-rot fungus</name>
    <dbReference type="NCBI Taxonomy" id="1028729"/>
    <lineage>
        <taxon>Eukaryota</taxon>
        <taxon>Fungi</taxon>
        <taxon>Dikarya</taxon>
        <taxon>Ascomycota</taxon>
        <taxon>Pezizomycotina</taxon>
        <taxon>Sordariomycetes</taxon>
        <taxon>Hypocreomycetidae</taxon>
        <taxon>Hypocreales</taxon>
        <taxon>Nectriaceae</taxon>
        <taxon>Fusarium</taxon>
    </lineage>
</organism>
<gene>
    <name evidence="1" type="ORF">FPSE_04419</name>
</gene>
<dbReference type="KEGG" id="fpu:FPSE_04419"/>
<keyword evidence="2" id="KW-1185">Reference proteome</keyword>
<proteinExistence type="predicted"/>
<dbReference type="EMBL" id="AFNW01000088">
    <property type="protein sequence ID" value="EKJ75400.1"/>
    <property type="molecule type" value="Genomic_DNA"/>
</dbReference>
<evidence type="ECO:0000313" key="1">
    <source>
        <dbReference type="EMBL" id="EKJ75400.1"/>
    </source>
</evidence>
<name>K3W173_FUSPC</name>
<dbReference type="AlphaFoldDB" id="K3W173"/>
<comment type="caution">
    <text evidence="1">The sequence shown here is derived from an EMBL/GenBank/DDBJ whole genome shotgun (WGS) entry which is preliminary data.</text>
</comment>
<dbReference type="GeneID" id="20363037"/>
<evidence type="ECO:0000313" key="2">
    <source>
        <dbReference type="Proteomes" id="UP000007978"/>
    </source>
</evidence>
<reference evidence="1 2" key="1">
    <citation type="journal article" date="2012" name="PLoS Pathog.">
        <title>Comparative pathogenomics reveals horizontally acquired novel virulence genes in fungi infecting cereal hosts.</title>
        <authorList>
            <person name="Gardiner D.M."/>
            <person name="McDonald M.C."/>
            <person name="Covarelli L."/>
            <person name="Solomon P.S."/>
            <person name="Rusu A.G."/>
            <person name="Marshall M."/>
            <person name="Kazan K."/>
            <person name="Chakraborty S."/>
            <person name="McDonald B.A."/>
            <person name="Manners J.M."/>
        </authorList>
    </citation>
    <scope>NUCLEOTIDE SEQUENCE [LARGE SCALE GENOMIC DNA]</scope>
    <source>
        <strain evidence="1 2">CS3096</strain>
    </source>
</reference>
<accession>K3W173</accession>
<protein>
    <submittedName>
        <fullName evidence="1">Uncharacterized protein</fullName>
    </submittedName>
</protein>
<dbReference type="RefSeq" id="XP_009255812.1">
    <property type="nucleotide sequence ID" value="XM_009257537.1"/>
</dbReference>
<dbReference type="Proteomes" id="UP000007978">
    <property type="component" value="Chromosome 1"/>
</dbReference>
<dbReference type="HOGENOM" id="CLU_2210198_0_0_1"/>
<sequence>MSDMSIVVAQCSAEFDEQDLRFEWSCGQAAPGMILVDLVGGNSTAQGMPSILSRQPRRSRNPSGVRLPSVFVAEARAATKPKKNLTWWVFITNIALNPLYEAQKDEA</sequence>